<feature type="compositionally biased region" description="Basic and acidic residues" evidence="18">
    <location>
        <begin position="862"/>
        <end position="871"/>
    </location>
</feature>
<reference evidence="22" key="2">
    <citation type="journal article" date="2014" name="PLoS ONE">
        <title>Genome and Transcriptome Analysis of the Fungal Pathogen Fusarium oxysporum f. sp. cubense Causing Banana Vascular Wilt Disease.</title>
        <authorList>
            <person name="Guo L."/>
            <person name="Han L."/>
            <person name="Yang L."/>
            <person name="Zeng H."/>
            <person name="Fan D."/>
            <person name="Zhu Y."/>
            <person name="Feng Y."/>
            <person name="Wang G."/>
            <person name="Peng C."/>
            <person name="Jiang X."/>
            <person name="Zhou D."/>
            <person name="Ni P."/>
            <person name="Liang C."/>
            <person name="Liu L."/>
            <person name="Wang J."/>
            <person name="Mao C."/>
            <person name="Fang X."/>
            <person name="Peng M."/>
            <person name="Huang J."/>
        </authorList>
    </citation>
    <scope>NUCLEOTIDE SEQUENCE [LARGE SCALE GENOMIC DNA]</scope>
    <source>
        <strain evidence="22">race 4</strain>
    </source>
</reference>
<dbReference type="InterPro" id="IPR002048">
    <property type="entry name" value="EF_hand_dom"/>
</dbReference>
<feature type="transmembrane region" description="Helical" evidence="19">
    <location>
        <begin position="1152"/>
        <end position="1172"/>
    </location>
</feature>
<dbReference type="GO" id="GO:0005891">
    <property type="term" value="C:voltage-gated calcium channel complex"/>
    <property type="evidence" value="ECO:0007669"/>
    <property type="project" value="TreeGrafter"/>
</dbReference>
<feature type="compositionally biased region" description="Polar residues" evidence="18">
    <location>
        <begin position="639"/>
        <end position="648"/>
    </location>
</feature>
<keyword evidence="13" id="KW-0325">Glycoprotein</keyword>
<reference evidence="22" key="1">
    <citation type="submission" date="2012-09" db="EMBL/GenBank/DDBJ databases">
        <title>Genome sequencing and comparative transcriptomics of race 1 and race 4 of banana pathogen: Fusarium oxysporum f. sp. cubense.</title>
        <authorList>
            <person name="Fang X."/>
            <person name="Huang J."/>
        </authorList>
    </citation>
    <scope>NUCLEOTIDE SEQUENCE [LARGE SCALE GENOMIC DNA]</scope>
    <source>
        <strain evidence="22">race 4</strain>
    </source>
</reference>
<feature type="region of interest" description="Disordered" evidence="18">
    <location>
        <begin position="3052"/>
        <end position="3084"/>
    </location>
</feature>
<sequence>MSSHSWDQDGRPARHLSIPLQNLDGSHLDNQQTQAGLSRQQPSSVSPPDVPQMSANLPGISTYWDQPYDRFDDDVSPGSPIDPMALQAALPPGMDHHQPSPPMPSTPVRTYDPPAPYIEDAPSTDYAESDRVPLTAGVEPISGSLSASNLDDRNRDSFQTVSSLENSPSRGRNTRSLGEDLRASYGSTRNRNFGASLNPNEYRRSRSPSTSGALSRAGSIVRAMSQRVVNISGETEVIDHRASRHRSRSPSRHDQDRNRDTMNSMFADTSYQPQLVRSSSEKSTEPRFNVTEAEPDIPRPPLPNPLKGKSLGIFSPDNPLRLRLCDLLVNPYTEPFLLLLIVLQAILLAVEAAPNVFENGRPERWGQHPIDWAMLALFIIFTLEIISRIIVSGFVLNAAEYSTIDRKRGIRAAIADQYRAVFQPERIKSVKKKSQYRPEPSAISRSFTTFMQGQQALPRTLEEHQRFQLARRAFLRHSFNRFDFVAVVSYWITFCLSISGLETKHDLYAFRMLSCLRILRLLALTNGTAIILRSLKKATPLLVRVAFLLTFFWLLFAIIGVQSFKASLSRQCVWLDPLDPTDLDASYTNEEAFCGGYLNNQTGETMPWLKFNNSESLTDLMNGTNEGKGFLCPRDGSHLDNQQTQAGLSRQQPSSVSPPDVPQMSANLPGISTYWDQPYDRFDDDVSPGSPIDPMALQAALPPGMDHHQPSPPMPSTPVRTYDPPAPYIEDAPSTDYAESDRVPLTAGVEPISGSLSASNLDDRNRDSFQTVSSLENSPSRGRNTRSLGEDLRASYGSTRNRNFGASLNPNEYRRSRSPSTSGALSRAGSIVRAMSQRVVNISGETEVIDHRASRHRSRSPSRHDQDRNRDTMNSMFADTSYQPQLVRSSSEKSTEPRFNVTEAEPDIPRPPLPNPLKGKSLGIFSPDNPLRLRLCDLLVNPYTEPFLLLLIVLQAILLAVEAAPNVFENGRPERWGQHPIDWAMLALFIIFTLEIISRIIVSGFVLNAAEYSTIDRKRGIRAAIADQYRAVFQPERIKSVKKKSQYRPEPSAISRSFTTFMQGQQALPRTLEEHQRFQLARRAFLRHSFNRFDFVAVVSYWITFCLSISGLETKHDLYAFRMLSCLRILRLLALTNGTAIILRSLKKATPLLVRVAFLLTFFWLLFAIIGVQSFKASLSRQCVWLDPLDPTDLDASYTNEEAFCGGYLNNQTGETMPWLKFNNSESLTDLMNGTNEGKGFLCPRGSICLQQSNPHNGTVNFDNIFNSLELVFVIMSANTFSDLMYMTMSSDYVQAALFFGAGIMIMMLWLTNLLIAVITSSFQVIREESKASAFTVSQESPVQARSDERIRRTSSLQRIFHKTRAVWILIITFGLLCQACRSATMSARRERFINTAEIIVTILLDIEMIFRIATDWNYFHKSWRNLFDLGLAIITSIILIPPIRYTRAYWWLTVFQILRVYRIVLAIPVTRELILLVLGNAAGIGNLMFFVFLMTFLVAIFAAQLFRGEIPVYEDGELNRISFYTIYNSFLGMYQVLTSENWTDILYTVTSYTRHKNTSWIGAILLIGWFIVAFFILINMFIAVIQENFDVSEDEKRLQQVKAFLQRRDLGASSSNLALSTIFGLSKHRKNKDPLDYGPATVEMLLKDAVVREFLDDQMNPKPEEDRLHHAPIRSATTLLGGEIKPGRLSAMWGRVKGWFSDKEPNPFYSSLRFDGANETSDPRQMAEQAMSATMTRKRAQREYLAKYPNYNTSLYIFPPNNSLRRLCQRVVGPSRGIERIDGVVPDTLLWYSFTIFIYAAIVAMVVLACVTTPLYQKEYQEQHQFSIRNWYIWTDMAFAIVFTVEAAIKIIADGLLWTPNAYLRSSWGFMDSVVLVTLWINVVTLLINDGAISRAIGAFKALRALRLLNVSNSARNTFHDLIIVGWWKILGAAFVSMSLLIPFAIYGLNLFNGLLLSCNDGGDGINTMDNCYGEFESTPFSDDWPMLAPRVAANPFFSFDDFGASLFILFQIVSQEGWTDVSFTVQAITGRMKQPQDLASEGNAIFLVVFNLLATVFVLTLFISVFMRNYTEQTGVAYLTAEQRSWLELRKILRQISPSKSSYDDSEKSWKKWCHKRAIEKKGKWYQTITVVLVLHLIVLVSEFASEPWWWTRYRDFVFFAFIVAYTANIAIRIIGLGWLHKVFLVAIVLLLIPRNDALDQLFKTAAASLTVIGNLLATWLVFFLVFAIAMTQAFSLTRFGEETAENINFRTVPKALILLFRMSLGEGWNAVMEDYASIEPPLCVDEPRFFDSDCGSQSWARILFIAWNIVSMYIFVNLFVSLIYESFSYVFQRSSGMAVVDRDEIRRFKEAWRSVDPAGTGYITKAAFPRLLGELSGVFQMRIYDPEDSVHSILEDIRDDVKLTHHSSIATTSGFSGIDLNKLNARLRRIDVEKVRHQRRRFNIFYEEVLVSADPDRGISFTSVLMILAHYNIISDNKSLKLEEFLRRRARLQRVDDQVRRGVVLGFFDTLYYSRQFKKHMLRKHSARMTAVPQLNIPEILVENDLSDDETGGAGPRSPLSPASRPSSVDAGEPRNWLGSVDLSLHDTSWSHPLSFPRAAPPSPTTPAQPLAFSFEIEEDDPHEQQQQSTTQARSSAPSGRESNHLDPISPVQVRGMLDDSVWGESIRRNATVRQTQNRGSQGTFGYQDGLRVAQCGDTQEQGLFKTAAASLTVIGNLLATWLVFFLVFAIAMTQAFSLTRFGEETAENINFRTVPKALILLFRMSLGEGWNAVMEDYASIEPPLCVDEPRFFDSDCGSQSWARILFIAWNIVSMYIFVNLFVSLIYESFSYVFQRSSGMAVVDRDEIRRFKEAWRSVDPAGTGYITKAAFPRLLGELSGVFQMRIYDPEDSVHSILEDIRDDVKLTHHSSIATTSGFSGIDLNKLNARLRRIDVEKVRHQRRRFNIFYEEVLVSADPDRGISFTSVLMILAHYNIISDNKSLKLEEFLRRRARLQRVDDQVRRGVVLGFFDTLYYSRQFKKHMLRKHSARMTAVPQLNIPEILVENDLSDDETGGAGPRSPLSPASRPSSVDAGEPRNWLGSVDLSLHDTSWSHPLSFPRAAPPSPTTPAQPLAFSFEIEEDDPHEQQQQSTTQARSSAPSGRESNHLDPISPVQVRGMLDDSVWGESIRRNATVRQTQNRGSQGYDGFH</sequence>
<feature type="region of interest" description="Disordered" evidence="18">
    <location>
        <begin position="2622"/>
        <end position="2654"/>
    </location>
</feature>
<proteinExistence type="inferred from homology"/>
<name>N1RJP3_FUSC4</name>
<dbReference type="GO" id="GO:0098703">
    <property type="term" value="P:calcium ion import across plasma membrane"/>
    <property type="evidence" value="ECO:0007669"/>
    <property type="project" value="TreeGrafter"/>
</dbReference>
<dbReference type="FunFam" id="1.20.120.350:FF:000063">
    <property type="entry name" value="Calcium channel subunit Cch1"/>
    <property type="match status" value="1"/>
</dbReference>
<dbReference type="InterPro" id="IPR011992">
    <property type="entry name" value="EF-hand-dom_pair"/>
</dbReference>
<feature type="transmembrane region" description="Helical" evidence="19">
    <location>
        <begin position="1832"/>
        <end position="1854"/>
    </location>
</feature>
<comment type="function">
    <text evidence="15">Voltage-gated, high-affinity calcium channel that functions together with MID1 to mediate calcium entry into cells. Required during conditions of environmental stress.</text>
</comment>
<accession>N1RJP3</accession>
<evidence type="ECO:0000256" key="8">
    <source>
        <dbReference type="ARBA" id="ARBA00022837"/>
    </source>
</evidence>
<feature type="transmembrane region" description="Helical" evidence="19">
    <location>
        <begin position="515"/>
        <end position="535"/>
    </location>
</feature>
<dbReference type="OrthoDB" id="416585at2759"/>
<comment type="similarity">
    <text evidence="16">Belongs to the calcium channel alpha-1 subunit (TC 1.A.1.11) family.</text>
</comment>
<dbReference type="EMBL" id="KB726987">
    <property type="protein sequence ID" value="EMT66793.1"/>
    <property type="molecule type" value="Genomic_DNA"/>
</dbReference>
<dbReference type="PROSITE" id="PS50222">
    <property type="entry name" value="EF_HAND_2"/>
    <property type="match status" value="2"/>
</dbReference>
<feature type="region of interest" description="Disordered" evidence="18">
    <location>
        <begin position="232"/>
        <end position="304"/>
    </location>
</feature>
<keyword evidence="9" id="KW-0851">Voltage-gated channel</keyword>
<gene>
    <name evidence="21" type="ORF">FOC4_g10003127</name>
</gene>
<feature type="transmembrane region" description="Helical" evidence="19">
    <location>
        <begin position="2127"/>
        <end position="2147"/>
    </location>
</feature>
<dbReference type="SUPFAM" id="SSF47473">
    <property type="entry name" value="EF-hand"/>
    <property type="match status" value="1"/>
</dbReference>
<feature type="transmembrane region" description="Helical" evidence="19">
    <location>
        <begin position="1118"/>
        <end position="1140"/>
    </location>
</feature>
<dbReference type="SUPFAM" id="SSF81324">
    <property type="entry name" value="Voltage-gated potassium channels"/>
    <property type="match status" value="4"/>
</dbReference>
<feature type="region of interest" description="Disordered" evidence="18">
    <location>
        <begin position="3125"/>
        <end position="3194"/>
    </location>
</feature>
<feature type="transmembrane region" description="Helical" evidence="19">
    <location>
        <begin position="2159"/>
        <end position="2174"/>
    </location>
</feature>
<evidence type="ECO:0000256" key="5">
    <source>
        <dbReference type="ARBA" id="ARBA00022568"/>
    </source>
</evidence>
<feature type="region of interest" description="Disordered" evidence="18">
    <location>
        <begin position="1"/>
        <end position="129"/>
    </location>
</feature>
<comment type="subcellular location">
    <subcellularLocation>
        <location evidence="1">Cell membrane</location>
        <topology evidence="1">Multi-pass membrane protein</topology>
    </subcellularLocation>
</comment>
<feature type="transmembrane region" description="Helical" evidence="19">
    <location>
        <begin position="1293"/>
        <end position="1319"/>
    </location>
</feature>
<feature type="compositionally biased region" description="Polar residues" evidence="18">
    <location>
        <begin position="796"/>
        <end position="810"/>
    </location>
</feature>
<evidence type="ECO:0000256" key="17">
    <source>
        <dbReference type="ARBA" id="ARBA00067459"/>
    </source>
</evidence>
<feature type="transmembrane region" description="Helical" evidence="19">
    <location>
        <begin position="2046"/>
        <end position="2068"/>
    </location>
</feature>
<dbReference type="FunFam" id="1.10.287.70:FF:000093">
    <property type="entry name" value="Calcium channel subunit Cch1"/>
    <property type="match status" value="2"/>
</dbReference>
<dbReference type="Gene3D" id="1.20.120.350">
    <property type="entry name" value="Voltage-gated potassium channels. Chain C"/>
    <property type="match status" value="6"/>
</dbReference>
<evidence type="ECO:0000256" key="4">
    <source>
        <dbReference type="ARBA" id="ARBA00022553"/>
    </source>
</evidence>
<feature type="domain" description="EF-hand" evidence="20">
    <location>
        <begin position="2346"/>
        <end position="2381"/>
    </location>
</feature>
<keyword evidence="8" id="KW-0106">Calcium</keyword>
<dbReference type="InterPro" id="IPR005821">
    <property type="entry name" value="Ion_trans_dom"/>
</dbReference>
<dbReference type="GO" id="GO:0008331">
    <property type="term" value="F:high voltage-gated calcium channel activity"/>
    <property type="evidence" value="ECO:0007669"/>
    <property type="project" value="TreeGrafter"/>
</dbReference>
<feature type="transmembrane region" description="Helical" evidence="19">
    <location>
        <begin position="1475"/>
        <end position="1502"/>
    </location>
</feature>
<evidence type="ECO:0000256" key="18">
    <source>
        <dbReference type="SAM" id="MobiDB-lite"/>
    </source>
</evidence>
<feature type="compositionally biased region" description="Low complexity" evidence="18">
    <location>
        <begin position="38"/>
        <end position="47"/>
    </location>
</feature>
<dbReference type="FunFam" id="1.10.287.70:FF:000118">
    <property type="entry name" value="Calcium channel subunit Cch1"/>
    <property type="match status" value="1"/>
</dbReference>
<evidence type="ECO:0000259" key="20">
    <source>
        <dbReference type="PROSITE" id="PS50222"/>
    </source>
</evidence>
<feature type="transmembrane region" description="Helical" evidence="19">
    <location>
        <begin position="2711"/>
        <end position="2735"/>
    </location>
</feature>
<evidence type="ECO:0000313" key="21">
    <source>
        <dbReference type="EMBL" id="EMT66793.1"/>
    </source>
</evidence>
<evidence type="ECO:0000256" key="6">
    <source>
        <dbReference type="ARBA" id="ARBA00022673"/>
    </source>
</evidence>
<protein>
    <recommendedName>
        <fullName evidence="17">Calcium-channel protein CCH1</fullName>
    </recommendedName>
</protein>
<feature type="transmembrane region" description="Helical" evidence="19">
    <location>
        <begin position="2808"/>
        <end position="2830"/>
    </location>
</feature>
<dbReference type="PANTHER" id="PTHR45628">
    <property type="entry name" value="VOLTAGE-DEPENDENT CALCIUM CHANNEL TYPE A SUBUNIT ALPHA-1"/>
    <property type="match status" value="1"/>
</dbReference>
<feature type="region of interest" description="Disordered" evidence="18">
    <location>
        <begin position="2549"/>
        <end position="2581"/>
    </location>
</feature>
<feature type="compositionally biased region" description="Basic and acidic residues" evidence="18">
    <location>
        <begin position="251"/>
        <end position="260"/>
    </location>
</feature>
<feature type="transmembrane region" description="Helical" evidence="19">
    <location>
        <begin position="1920"/>
        <end position="1948"/>
    </location>
</feature>
<feature type="transmembrane region" description="Helical" evidence="19">
    <location>
        <begin position="1874"/>
        <end position="1899"/>
    </location>
</feature>
<evidence type="ECO:0000313" key="22">
    <source>
        <dbReference type="Proteomes" id="UP000016929"/>
    </source>
</evidence>
<evidence type="ECO:0000256" key="9">
    <source>
        <dbReference type="ARBA" id="ARBA00022882"/>
    </source>
</evidence>
<dbReference type="InterPro" id="IPR027359">
    <property type="entry name" value="Volt_channel_dom_sf"/>
</dbReference>
<dbReference type="Gene3D" id="1.10.287.70">
    <property type="match status" value="5"/>
</dbReference>
<feature type="compositionally biased region" description="Polar residues" evidence="18">
    <location>
        <begin position="872"/>
        <end position="889"/>
    </location>
</feature>
<feature type="compositionally biased region" description="Polar residues" evidence="18">
    <location>
        <begin position="261"/>
        <end position="278"/>
    </location>
</feature>
<feature type="region of interest" description="Disordered" evidence="18">
    <location>
        <begin position="183"/>
        <end position="218"/>
    </location>
</feature>
<dbReference type="SMART" id="SM00054">
    <property type="entry name" value="EFh"/>
    <property type="match status" value="2"/>
</dbReference>
<evidence type="ECO:0000256" key="12">
    <source>
        <dbReference type="ARBA" id="ARBA00023136"/>
    </source>
</evidence>
<feature type="compositionally biased region" description="Basic and acidic residues" evidence="18">
    <location>
        <begin position="1"/>
        <end position="12"/>
    </location>
</feature>
<feature type="transmembrane region" description="Helical" evidence="19">
    <location>
        <begin position="2305"/>
        <end position="2327"/>
    </location>
</feature>
<keyword evidence="6" id="KW-0107">Calcium channel</keyword>
<keyword evidence="3" id="KW-1003">Cell membrane</keyword>
<dbReference type="Proteomes" id="UP000016929">
    <property type="component" value="Unassembled WGS sequence"/>
</dbReference>
<feature type="transmembrane region" description="Helical" evidence="19">
    <location>
        <begin position="1093"/>
        <end position="1112"/>
    </location>
</feature>
<evidence type="ECO:0000256" key="11">
    <source>
        <dbReference type="ARBA" id="ARBA00023065"/>
    </source>
</evidence>
<feature type="transmembrane region" description="Helical" evidence="19">
    <location>
        <begin position="2181"/>
        <end position="2197"/>
    </location>
</feature>
<feature type="region of interest" description="Disordered" evidence="18">
    <location>
        <begin position="843"/>
        <end position="915"/>
    </location>
</feature>
<keyword evidence="12 19" id="KW-0472">Membrane</keyword>
<keyword evidence="10 19" id="KW-1133">Transmembrane helix</keyword>
<feature type="compositionally biased region" description="Low complexity" evidence="18">
    <location>
        <begin position="3131"/>
        <end position="3145"/>
    </location>
</feature>
<evidence type="ECO:0000256" key="15">
    <source>
        <dbReference type="ARBA" id="ARBA00057587"/>
    </source>
</evidence>
<evidence type="ECO:0000256" key="13">
    <source>
        <dbReference type="ARBA" id="ARBA00023180"/>
    </source>
</evidence>
<feature type="domain" description="EF-hand" evidence="20">
    <location>
        <begin position="2849"/>
        <end position="2884"/>
    </location>
</feature>
<feature type="region of interest" description="Disordered" evidence="18">
    <location>
        <begin position="632"/>
        <end position="667"/>
    </location>
</feature>
<keyword evidence="22" id="KW-1185">Reference proteome</keyword>
<evidence type="ECO:0000256" key="14">
    <source>
        <dbReference type="ARBA" id="ARBA00023303"/>
    </source>
</evidence>
<feature type="transmembrane region" description="Helical" evidence="19">
    <location>
        <begin position="369"/>
        <end position="391"/>
    </location>
</feature>
<evidence type="ECO:0000256" key="3">
    <source>
        <dbReference type="ARBA" id="ARBA00022475"/>
    </source>
</evidence>
<evidence type="ECO:0000256" key="10">
    <source>
        <dbReference type="ARBA" id="ARBA00022989"/>
    </source>
</evidence>
<feature type="transmembrane region" description="Helical" evidence="19">
    <location>
        <begin position="541"/>
        <end position="561"/>
    </location>
</feature>
<keyword evidence="14" id="KW-0407">Ion channel</keyword>
<feature type="compositionally biased region" description="Low complexity" evidence="18">
    <location>
        <begin position="2559"/>
        <end position="2571"/>
    </location>
</feature>
<dbReference type="HOGENOM" id="CLU_225491_0_0_1"/>
<evidence type="ECO:0000256" key="16">
    <source>
        <dbReference type="ARBA" id="ARBA00061395"/>
    </source>
</evidence>
<evidence type="ECO:0000256" key="19">
    <source>
        <dbReference type="SAM" id="Phobius"/>
    </source>
</evidence>
<evidence type="ECO:0000256" key="1">
    <source>
        <dbReference type="ARBA" id="ARBA00004651"/>
    </source>
</evidence>
<keyword evidence="7 19" id="KW-0812">Transmembrane</keyword>
<feature type="transmembrane region" description="Helical" evidence="19">
    <location>
        <begin position="1522"/>
        <end position="1540"/>
    </location>
</feature>
<feature type="transmembrane region" description="Helical" evidence="19">
    <location>
        <begin position="984"/>
        <end position="1010"/>
    </location>
</feature>
<keyword evidence="11" id="KW-0406">Ion transport</keyword>
<dbReference type="Pfam" id="PF00520">
    <property type="entry name" value="Ion_trans"/>
    <property type="match status" value="6"/>
</dbReference>
<keyword evidence="2" id="KW-0813">Transport</keyword>
<evidence type="ECO:0000256" key="7">
    <source>
        <dbReference type="ARBA" id="ARBA00022692"/>
    </source>
</evidence>
<feature type="transmembrane region" description="Helical" evidence="19">
    <location>
        <begin position="1397"/>
        <end position="1415"/>
    </location>
</feature>
<organism evidence="21 22">
    <name type="scientific">Fusarium oxysporum f. sp. cubense (strain race 4)</name>
    <name type="common">Panama disease fungus</name>
    <dbReference type="NCBI Taxonomy" id="2502994"/>
    <lineage>
        <taxon>Eukaryota</taxon>
        <taxon>Fungi</taxon>
        <taxon>Dikarya</taxon>
        <taxon>Ascomycota</taxon>
        <taxon>Pezizomycotina</taxon>
        <taxon>Sordariomycetes</taxon>
        <taxon>Hypocreomycetidae</taxon>
        <taxon>Hypocreales</taxon>
        <taxon>Nectriaceae</taxon>
        <taxon>Fusarium</taxon>
        <taxon>Fusarium oxysporum species complex</taxon>
    </lineage>
</organism>
<feature type="region of interest" description="Disordered" evidence="18">
    <location>
        <begin position="794"/>
        <end position="829"/>
    </location>
</feature>
<keyword evidence="4" id="KW-0597">Phosphoprotein</keyword>
<feature type="compositionally biased region" description="Low complexity" evidence="18">
    <location>
        <begin position="2628"/>
        <end position="2642"/>
    </location>
</feature>
<feature type="compositionally biased region" description="Low complexity" evidence="18">
    <location>
        <begin position="3062"/>
        <end position="3074"/>
    </location>
</feature>
<dbReference type="STRING" id="1229665.N1RJP3"/>
<feature type="transmembrane region" description="Helical" evidence="19">
    <location>
        <begin position="2209"/>
        <end position="2232"/>
    </location>
</feature>
<feature type="transmembrane region" description="Helical" evidence="19">
    <location>
        <begin position="1561"/>
        <end position="1586"/>
    </location>
</feature>
<dbReference type="PANTHER" id="PTHR45628:SF7">
    <property type="entry name" value="VOLTAGE-DEPENDENT CALCIUM CHANNEL TYPE A SUBUNIT ALPHA-1"/>
    <property type="match status" value="1"/>
</dbReference>
<feature type="region of interest" description="Disordered" evidence="18">
    <location>
        <begin position="683"/>
        <end position="740"/>
    </location>
</feature>
<keyword evidence="5" id="KW-0109">Calcium transport</keyword>
<feature type="transmembrane region" description="Helical" evidence="19">
    <location>
        <begin position="1790"/>
        <end position="1812"/>
    </location>
</feature>
<feature type="transmembrane region" description="Helical" evidence="19">
    <location>
        <begin position="484"/>
        <end position="503"/>
    </location>
</feature>
<evidence type="ECO:0000256" key="2">
    <source>
        <dbReference type="ARBA" id="ARBA00022448"/>
    </source>
</evidence>
<feature type="compositionally biased region" description="Polar residues" evidence="18">
    <location>
        <begin position="3178"/>
        <end position="3187"/>
    </location>
</feature>
<feature type="compositionally biased region" description="Polar residues" evidence="18">
    <location>
        <begin position="19"/>
        <end position="37"/>
    </location>
</feature>
<feature type="transmembrane region" description="Helical" evidence="19">
    <location>
        <begin position="1427"/>
        <end position="1444"/>
    </location>
</feature>
<feature type="compositionally biased region" description="Low complexity" evidence="18">
    <location>
        <begin position="649"/>
        <end position="658"/>
    </location>
</feature>
<dbReference type="GO" id="GO:0005509">
    <property type="term" value="F:calcium ion binding"/>
    <property type="evidence" value="ECO:0007669"/>
    <property type="project" value="InterPro"/>
</dbReference>
<dbReference type="InterPro" id="IPR050599">
    <property type="entry name" value="VDCC_alpha-1_subunit"/>
</dbReference>
<feature type="compositionally biased region" description="Polar residues" evidence="18">
    <location>
        <begin position="185"/>
        <end position="199"/>
    </location>
</feature>